<protein>
    <submittedName>
        <fullName evidence="1">11569_t:CDS:1</fullName>
    </submittedName>
</protein>
<evidence type="ECO:0000313" key="1">
    <source>
        <dbReference type="EMBL" id="CAG8542998.1"/>
    </source>
</evidence>
<dbReference type="Proteomes" id="UP000789525">
    <property type="component" value="Unassembled WGS sequence"/>
</dbReference>
<dbReference type="EMBL" id="CAJVPT010007585">
    <property type="protein sequence ID" value="CAG8542998.1"/>
    <property type="molecule type" value="Genomic_DNA"/>
</dbReference>
<gene>
    <name evidence="1" type="ORF">ACOLOM_LOCUS4545</name>
</gene>
<reference evidence="1" key="1">
    <citation type="submission" date="2021-06" db="EMBL/GenBank/DDBJ databases">
        <authorList>
            <person name="Kallberg Y."/>
            <person name="Tangrot J."/>
            <person name="Rosling A."/>
        </authorList>
    </citation>
    <scope>NUCLEOTIDE SEQUENCE</scope>
    <source>
        <strain evidence="1">CL356</strain>
    </source>
</reference>
<organism evidence="1 2">
    <name type="scientific">Acaulospora colombiana</name>
    <dbReference type="NCBI Taxonomy" id="27376"/>
    <lineage>
        <taxon>Eukaryota</taxon>
        <taxon>Fungi</taxon>
        <taxon>Fungi incertae sedis</taxon>
        <taxon>Mucoromycota</taxon>
        <taxon>Glomeromycotina</taxon>
        <taxon>Glomeromycetes</taxon>
        <taxon>Diversisporales</taxon>
        <taxon>Acaulosporaceae</taxon>
        <taxon>Acaulospora</taxon>
    </lineage>
</organism>
<accession>A0ACA9LPG3</accession>
<name>A0ACA9LPG3_9GLOM</name>
<feature type="non-terminal residue" evidence="1">
    <location>
        <position position="1"/>
    </location>
</feature>
<proteinExistence type="predicted"/>
<keyword evidence="2" id="KW-1185">Reference proteome</keyword>
<comment type="caution">
    <text evidence="1">The sequence shown here is derived from an EMBL/GenBank/DDBJ whole genome shotgun (WGS) entry which is preliminary data.</text>
</comment>
<sequence length="81" mass="9674">EPLIWRIIASHMNELWFIQVDREVAKERVIKRHIKSRIAENREQAVIRVENNDMINADFILNNSIPPTRVVFSIEEIEHEI</sequence>
<evidence type="ECO:0000313" key="2">
    <source>
        <dbReference type="Proteomes" id="UP000789525"/>
    </source>
</evidence>